<dbReference type="InterPro" id="IPR045474">
    <property type="entry name" value="GEVED"/>
</dbReference>
<feature type="domain" description="Surface adhesin CshA non-repetitive" evidence="3">
    <location>
        <begin position="48"/>
        <end position="287"/>
    </location>
</feature>
<dbReference type="AlphaFoldDB" id="A0A1T5FHU8"/>
<feature type="domain" description="GEVED" evidence="4">
    <location>
        <begin position="417"/>
        <end position="493"/>
    </location>
</feature>
<gene>
    <name evidence="5" type="ORF">SAMN05660226_03987</name>
</gene>
<evidence type="ECO:0000259" key="3">
    <source>
        <dbReference type="Pfam" id="PF18651"/>
    </source>
</evidence>
<feature type="chain" id="PRO_5012956366" evidence="2">
    <location>
        <begin position="26"/>
        <end position="513"/>
    </location>
</feature>
<evidence type="ECO:0000313" key="5">
    <source>
        <dbReference type="EMBL" id="SKB95729.1"/>
    </source>
</evidence>
<accession>A0A1T5FHU8</accession>
<dbReference type="InterPro" id="IPR040683">
    <property type="entry name" value="CshA_NR2"/>
</dbReference>
<feature type="region of interest" description="Disordered" evidence="1">
    <location>
        <begin position="352"/>
        <end position="380"/>
    </location>
</feature>
<evidence type="ECO:0000259" key="4">
    <source>
        <dbReference type="Pfam" id="PF20009"/>
    </source>
</evidence>
<dbReference type="Pfam" id="PF20009">
    <property type="entry name" value="GEVED"/>
    <property type="match status" value="1"/>
</dbReference>
<organism evidence="5 6">
    <name type="scientific">Parapedobacter luteus</name>
    <dbReference type="NCBI Taxonomy" id="623280"/>
    <lineage>
        <taxon>Bacteria</taxon>
        <taxon>Pseudomonadati</taxon>
        <taxon>Bacteroidota</taxon>
        <taxon>Sphingobacteriia</taxon>
        <taxon>Sphingobacteriales</taxon>
        <taxon>Sphingobacteriaceae</taxon>
        <taxon>Parapedobacter</taxon>
    </lineage>
</organism>
<proteinExistence type="predicted"/>
<feature type="signal peptide" evidence="2">
    <location>
        <begin position="1"/>
        <end position="25"/>
    </location>
</feature>
<keyword evidence="6" id="KW-1185">Reference proteome</keyword>
<dbReference type="EMBL" id="FUYS01000016">
    <property type="protein sequence ID" value="SKB95729.1"/>
    <property type="molecule type" value="Genomic_DNA"/>
</dbReference>
<reference evidence="5 6" key="1">
    <citation type="submission" date="2017-02" db="EMBL/GenBank/DDBJ databases">
        <authorList>
            <person name="Peterson S.W."/>
        </authorList>
    </citation>
    <scope>NUCLEOTIDE SEQUENCE [LARGE SCALE GENOMIC DNA]</scope>
    <source>
        <strain evidence="5 6">DSM 22899</strain>
    </source>
</reference>
<dbReference type="RefSeq" id="WP_139378792.1">
    <property type="nucleotide sequence ID" value="NZ_FUYS01000016.1"/>
</dbReference>
<dbReference type="STRING" id="623280.SAMN05660226_03987"/>
<evidence type="ECO:0000256" key="1">
    <source>
        <dbReference type="SAM" id="MobiDB-lite"/>
    </source>
</evidence>
<sequence>MRNLSKYFISLVGLWALLYVQSSVAQPCYPDQVVTAAYATGGTSPYKDQVLWLTWGSSNQTTDPYGKRDVTLSVGDKSYASIPLGGDKYLCVEAEIIAIAGDPVTSYAPGDYFGDTFDDWYNIGGESYTYWDEAINDWVDVNPNQLVAGIINRDQGGSAELTLRCKATIDGEPIRIAGMVVADAESLSWLEHIYATADGNWTLVEVQKNPNPYEPSHTNYRVRKENVTGTTEQAMKFLYGNDDNTAAVAFLSFNESAYNTAGPNPDFSVEFTAELQGGGKTALALGLLTPNADLGDAPESYGSPVHLLQNLTLTDDGIAPVPQGNTSYTNVNTPSYEAGALVSTDGSYLGSTAPDADNGPMFSKDALGDDLSGDAGPDEEDAWPEAYRRFSYKAHYMPGNAIVAEIPYRGAKAGARISGWIDFDLNGVFDEDERQTATIPADGDGSVSLTWTVPAYRRPYSTYVRLRYFDPIEPDATSPDSNVNFGEVEDHRIHILGPAITNPMLPSKARNRE</sequence>
<protein>
    <submittedName>
        <fullName evidence="5">Uncharacterized protein</fullName>
    </submittedName>
</protein>
<keyword evidence="2" id="KW-0732">Signal</keyword>
<dbReference type="OrthoDB" id="6278496at2"/>
<evidence type="ECO:0000313" key="6">
    <source>
        <dbReference type="Proteomes" id="UP000190541"/>
    </source>
</evidence>
<name>A0A1T5FHU8_9SPHI</name>
<evidence type="ECO:0000256" key="2">
    <source>
        <dbReference type="SAM" id="SignalP"/>
    </source>
</evidence>
<dbReference type="Pfam" id="PF18651">
    <property type="entry name" value="CshA_NR2"/>
    <property type="match status" value="1"/>
</dbReference>
<dbReference type="Proteomes" id="UP000190541">
    <property type="component" value="Unassembled WGS sequence"/>
</dbReference>